<feature type="transmembrane region" description="Helical" evidence="6">
    <location>
        <begin position="74"/>
        <end position="97"/>
    </location>
</feature>
<feature type="transmembrane region" description="Helical" evidence="6">
    <location>
        <begin position="358"/>
        <end position="378"/>
    </location>
</feature>
<keyword evidence="3 6" id="KW-0812">Transmembrane</keyword>
<dbReference type="CDD" id="cd13128">
    <property type="entry name" value="MATE_Wzx_like"/>
    <property type="match status" value="1"/>
</dbReference>
<reference evidence="7" key="1">
    <citation type="journal article" date="2014" name="Front. Microbiol.">
        <title>High frequency of phylogenetically diverse reductive dehalogenase-homologous genes in deep subseafloor sedimentary metagenomes.</title>
        <authorList>
            <person name="Kawai M."/>
            <person name="Futagami T."/>
            <person name="Toyoda A."/>
            <person name="Takaki Y."/>
            <person name="Nishi S."/>
            <person name="Hori S."/>
            <person name="Arai W."/>
            <person name="Tsubouchi T."/>
            <person name="Morono Y."/>
            <person name="Uchiyama I."/>
            <person name="Ito T."/>
            <person name="Fujiyama A."/>
            <person name="Inagaki F."/>
            <person name="Takami H."/>
        </authorList>
    </citation>
    <scope>NUCLEOTIDE SEQUENCE</scope>
    <source>
        <strain evidence="7">Expedition CK06-06</strain>
    </source>
</reference>
<keyword evidence="2" id="KW-1003">Cell membrane</keyword>
<evidence type="ECO:0000256" key="5">
    <source>
        <dbReference type="ARBA" id="ARBA00023136"/>
    </source>
</evidence>
<dbReference type="Pfam" id="PF13440">
    <property type="entry name" value="Polysacc_synt_3"/>
    <property type="match status" value="1"/>
</dbReference>
<keyword evidence="5 6" id="KW-0472">Membrane</keyword>
<dbReference type="AlphaFoldDB" id="X1GF29"/>
<dbReference type="PANTHER" id="PTHR30250">
    <property type="entry name" value="PST FAMILY PREDICTED COLANIC ACID TRANSPORTER"/>
    <property type="match status" value="1"/>
</dbReference>
<feature type="transmembrane region" description="Helical" evidence="6">
    <location>
        <begin position="7"/>
        <end position="27"/>
    </location>
</feature>
<feature type="transmembrane region" description="Helical" evidence="6">
    <location>
        <begin position="384"/>
        <end position="405"/>
    </location>
</feature>
<evidence type="ECO:0000313" key="7">
    <source>
        <dbReference type="EMBL" id="GAH40219.1"/>
    </source>
</evidence>
<organism evidence="7">
    <name type="scientific">marine sediment metagenome</name>
    <dbReference type="NCBI Taxonomy" id="412755"/>
    <lineage>
        <taxon>unclassified sequences</taxon>
        <taxon>metagenomes</taxon>
        <taxon>ecological metagenomes</taxon>
    </lineage>
</organism>
<feature type="transmembrane region" description="Helical" evidence="6">
    <location>
        <begin position="327"/>
        <end position="346"/>
    </location>
</feature>
<dbReference type="GO" id="GO:0005886">
    <property type="term" value="C:plasma membrane"/>
    <property type="evidence" value="ECO:0007669"/>
    <property type="project" value="UniProtKB-SubCell"/>
</dbReference>
<dbReference type="InterPro" id="IPR050833">
    <property type="entry name" value="Poly_Biosynth_Transport"/>
</dbReference>
<protein>
    <submittedName>
        <fullName evidence="7">Uncharacterized protein</fullName>
    </submittedName>
</protein>
<sequence>MIGQVSSTLITAIAIIIVARFLGSTTYGQVTIAMVPISIAGLFINFGINGALIKYLAQYRSEGKISDANSFLKAGLMINILASSILAVLVFISSEYLANRVFHQPELKVLIQVSSLNLIAQSMLNTARSIFIGYERMKLVSLLVVIQSVMKSFLSPVLVYLGFGALGAVIGNTASILVAGFVGVTLIYITYLKQGMDRVSTIGFIEASKTLLSYGAPLFLSIIISGSIRQIYNFLMALHVTPSDVGNYQAATTFPVLITFFTMPIATVIFPLFAKIPHSDNGQLKAVYRNAVKYLALITVPITSVIILLSDQIVQIVYGGAYPQTSSYLKLVCVPFLLIGFGRQINGNLLRSQGKTRPSFTNSILIFLVGLPMSLYLIPRMGVTGLLISMITTTIVGTVFILFWINRNFGFSLDWRASIKIYLSSTIAFIPISLL</sequence>
<evidence type="ECO:0000256" key="3">
    <source>
        <dbReference type="ARBA" id="ARBA00022692"/>
    </source>
</evidence>
<dbReference type="PANTHER" id="PTHR30250:SF28">
    <property type="entry name" value="POLYSACCHARIDE BIOSYNTHESIS PROTEIN"/>
    <property type="match status" value="1"/>
</dbReference>
<gene>
    <name evidence="7" type="ORF">S03H2_11163</name>
</gene>
<feature type="transmembrane region" description="Helical" evidence="6">
    <location>
        <begin position="109"/>
        <end position="127"/>
    </location>
</feature>
<feature type="transmembrane region" description="Helical" evidence="6">
    <location>
        <begin position="169"/>
        <end position="191"/>
    </location>
</feature>
<accession>X1GF29</accession>
<evidence type="ECO:0000256" key="2">
    <source>
        <dbReference type="ARBA" id="ARBA00022475"/>
    </source>
</evidence>
<evidence type="ECO:0000256" key="1">
    <source>
        <dbReference type="ARBA" id="ARBA00004651"/>
    </source>
</evidence>
<keyword evidence="4 6" id="KW-1133">Transmembrane helix</keyword>
<comment type="caution">
    <text evidence="7">The sequence shown here is derived from an EMBL/GenBank/DDBJ whole genome shotgun (WGS) entry which is preliminary data.</text>
</comment>
<evidence type="ECO:0000256" key="4">
    <source>
        <dbReference type="ARBA" id="ARBA00022989"/>
    </source>
</evidence>
<feature type="transmembrane region" description="Helical" evidence="6">
    <location>
        <begin position="294"/>
        <end position="321"/>
    </location>
</feature>
<feature type="non-terminal residue" evidence="7">
    <location>
        <position position="435"/>
    </location>
</feature>
<name>X1GF29_9ZZZZ</name>
<comment type="subcellular location">
    <subcellularLocation>
        <location evidence="1">Cell membrane</location>
        <topology evidence="1">Multi-pass membrane protein</topology>
    </subcellularLocation>
</comment>
<feature type="transmembrane region" description="Helical" evidence="6">
    <location>
        <begin position="33"/>
        <end position="53"/>
    </location>
</feature>
<feature type="transmembrane region" description="Helical" evidence="6">
    <location>
        <begin position="252"/>
        <end position="273"/>
    </location>
</feature>
<feature type="transmembrane region" description="Helical" evidence="6">
    <location>
        <begin position="211"/>
        <end position="232"/>
    </location>
</feature>
<dbReference type="EMBL" id="BARU01005704">
    <property type="protein sequence ID" value="GAH40219.1"/>
    <property type="molecule type" value="Genomic_DNA"/>
</dbReference>
<evidence type="ECO:0000256" key="6">
    <source>
        <dbReference type="SAM" id="Phobius"/>
    </source>
</evidence>
<feature type="transmembrane region" description="Helical" evidence="6">
    <location>
        <begin position="139"/>
        <end position="163"/>
    </location>
</feature>
<proteinExistence type="predicted"/>